<accession>A0AAP6JD26</accession>
<dbReference type="Proteomes" id="UP001302316">
    <property type="component" value="Unassembled WGS sequence"/>
</dbReference>
<comment type="caution">
    <text evidence="1">The sequence shown here is derived from an EMBL/GenBank/DDBJ whole genome shotgun (WGS) entry which is preliminary data.</text>
</comment>
<dbReference type="Gene3D" id="3.30.460.40">
    <property type="match status" value="1"/>
</dbReference>
<protein>
    <recommendedName>
        <fullName evidence="3">Nucleotidyltransferase family protein</fullName>
    </recommendedName>
</protein>
<dbReference type="InterPro" id="IPR043519">
    <property type="entry name" value="NT_sf"/>
</dbReference>
<dbReference type="AlphaFoldDB" id="A0AAP6JD26"/>
<keyword evidence="2" id="KW-1185">Reference proteome</keyword>
<sequence>MRVHSLEAIIAALNEAGVRYLVAGGLAVNAHGYLRYTKDADLVIELAPDNILAAIKALEDLGYRPTIPVKAEDFADRETRESWARDKGMKVFQLFSDAHPETPIDIFVEHPFDFSQEYNRALRETLTPGIEAPLVSLETLITMKEAVGRPRDLDDVEHLRILHEQRDNKE</sequence>
<gene>
    <name evidence="1" type="ORF">VCB98_02860</name>
</gene>
<dbReference type="EMBL" id="JAYGII010000003">
    <property type="protein sequence ID" value="MEA5444753.1"/>
    <property type="molecule type" value="Genomic_DNA"/>
</dbReference>
<evidence type="ECO:0000313" key="1">
    <source>
        <dbReference type="EMBL" id="MEA5444753.1"/>
    </source>
</evidence>
<reference evidence="1 2" key="1">
    <citation type="submission" date="2023-12" db="EMBL/GenBank/DDBJ databases">
        <title>Whole-genome sequencing of halo(alkali)philic microorganisms from hypersaline lakes.</title>
        <authorList>
            <person name="Sorokin D.Y."/>
            <person name="Merkel A.Y."/>
            <person name="Messina E."/>
            <person name="Yakimov M."/>
        </authorList>
    </citation>
    <scope>NUCLEOTIDE SEQUENCE [LARGE SCALE GENOMIC DNA]</scope>
    <source>
        <strain evidence="1 2">AB-CW1</strain>
    </source>
</reference>
<evidence type="ECO:0000313" key="2">
    <source>
        <dbReference type="Proteomes" id="UP001302316"/>
    </source>
</evidence>
<evidence type="ECO:0008006" key="3">
    <source>
        <dbReference type="Google" id="ProtNLM"/>
    </source>
</evidence>
<dbReference type="RefSeq" id="WP_346050286.1">
    <property type="nucleotide sequence ID" value="NZ_JAYGII010000003.1"/>
</dbReference>
<proteinExistence type="predicted"/>
<name>A0AAP6JD26_9GAMM</name>
<dbReference type="SUPFAM" id="SSF81301">
    <property type="entry name" value="Nucleotidyltransferase"/>
    <property type="match status" value="1"/>
</dbReference>
<organism evidence="1 2">
    <name type="scientific">Natronospira elongata</name>
    <dbReference type="NCBI Taxonomy" id="3110268"/>
    <lineage>
        <taxon>Bacteria</taxon>
        <taxon>Pseudomonadati</taxon>
        <taxon>Pseudomonadota</taxon>
        <taxon>Gammaproteobacteria</taxon>
        <taxon>Natronospirales</taxon>
        <taxon>Natronospiraceae</taxon>
        <taxon>Natronospira</taxon>
    </lineage>
</organism>